<dbReference type="AlphaFoldDB" id="A0A4Y2MN98"/>
<keyword evidence="2" id="KW-1185">Reference proteome</keyword>
<name>A0A4Y2MN98_ARAVE</name>
<reference evidence="1 2" key="1">
    <citation type="journal article" date="2019" name="Sci. Rep.">
        <title>Orb-weaving spider Araneus ventricosus genome elucidates the spidroin gene catalogue.</title>
        <authorList>
            <person name="Kono N."/>
            <person name="Nakamura H."/>
            <person name="Ohtoshi R."/>
            <person name="Moran D.A.P."/>
            <person name="Shinohara A."/>
            <person name="Yoshida Y."/>
            <person name="Fujiwara M."/>
            <person name="Mori M."/>
            <person name="Tomita M."/>
            <person name="Arakawa K."/>
        </authorList>
    </citation>
    <scope>NUCLEOTIDE SEQUENCE [LARGE SCALE GENOMIC DNA]</scope>
</reference>
<gene>
    <name evidence="1" type="ORF">AVEN_82007_1</name>
</gene>
<dbReference type="Proteomes" id="UP000499080">
    <property type="component" value="Unassembled WGS sequence"/>
</dbReference>
<evidence type="ECO:0000313" key="1">
    <source>
        <dbReference type="EMBL" id="GBN28022.1"/>
    </source>
</evidence>
<protein>
    <submittedName>
        <fullName evidence="1">Uncharacterized protein</fullName>
    </submittedName>
</protein>
<organism evidence="1 2">
    <name type="scientific">Araneus ventricosus</name>
    <name type="common">Orbweaver spider</name>
    <name type="synonym">Epeira ventricosa</name>
    <dbReference type="NCBI Taxonomy" id="182803"/>
    <lineage>
        <taxon>Eukaryota</taxon>
        <taxon>Metazoa</taxon>
        <taxon>Ecdysozoa</taxon>
        <taxon>Arthropoda</taxon>
        <taxon>Chelicerata</taxon>
        <taxon>Arachnida</taxon>
        <taxon>Araneae</taxon>
        <taxon>Araneomorphae</taxon>
        <taxon>Entelegynae</taxon>
        <taxon>Araneoidea</taxon>
        <taxon>Araneidae</taxon>
        <taxon>Araneus</taxon>
    </lineage>
</organism>
<accession>A0A4Y2MN98</accession>
<sequence>MLLAKDRIPIKGHETCFPDLVLFDFFSFSVVKSALKGTRFETSDAVGELDQGGEYIEGDNIKIIKNKNVLKHLDDYLKWPEALLDAAENSYGAVLRSGRGVY</sequence>
<evidence type="ECO:0000313" key="2">
    <source>
        <dbReference type="Proteomes" id="UP000499080"/>
    </source>
</evidence>
<proteinExistence type="predicted"/>
<dbReference type="EMBL" id="BGPR01007583">
    <property type="protein sequence ID" value="GBN28022.1"/>
    <property type="molecule type" value="Genomic_DNA"/>
</dbReference>
<comment type="caution">
    <text evidence="1">The sequence shown here is derived from an EMBL/GenBank/DDBJ whole genome shotgun (WGS) entry which is preliminary data.</text>
</comment>